<dbReference type="InterPro" id="IPR006047">
    <property type="entry name" value="GH13_cat_dom"/>
</dbReference>
<dbReference type="GO" id="GO:0005975">
    <property type="term" value="P:carbohydrate metabolic process"/>
    <property type="evidence" value="ECO:0007669"/>
    <property type="project" value="InterPro"/>
</dbReference>
<evidence type="ECO:0000256" key="5">
    <source>
        <dbReference type="ARBA" id="ARBA00023295"/>
    </source>
</evidence>
<dbReference type="SMART" id="SM00642">
    <property type="entry name" value="Aamy"/>
    <property type="match status" value="1"/>
</dbReference>
<comment type="catalytic activity">
    <reaction evidence="1">
        <text>Hydrolysis of terminal, non-reducing (1-&gt;4)-linked alpha-D-glucose residues with release of alpha-D-glucose.</text>
        <dbReference type="EC" id="3.2.1.20"/>
    </reaction>
</comment>
<evidence type="ECO:0000256" key="6">
    <source>
        <dbReference type="SAM" id="MobiDB-lite"/>
    </source>
</evidence>
<dbReference type="InterPro" id="IPR045857">
    <property type="entry name" value="O16G_dom_2"/>
</dbReference>
<dbReference type="SUPFAM" id="SSF51445">
    <property type="entry name" value="(Trans)glycosidases"/>
    <property type="match status" value="1"/>
</dbReference>
<feature type="compositionally biased region" description="Basic and acidic residues" evidence="6">
    <location>
        <begin position="378"/>
        <end position="391"/>
    </location>
</feature>
<dbReference type="Pfam" id="PF00128">
    <property type="entry name" value="Alpha-amylase"/>
    <property type="match status" value="1"/>
</dbReference>
<feature type="non-terminal residue" evidence="8">
    <location>
        <position position="1"/>
    </location>
</feature>
<evidence type="ECO:0000259" key="7">
    <source>
        <dbReference type="SMART" id="SM00642"/>
    </source>
</evidence>
<dbReference type="PANTHER" id="PTHR10357">
    <property type="entry name" value="ALPHA-AMYLASE FAMILY MEMBER"/>
    <property type="match status" value="1"/>
</dbReference>
<evidence type="ECO:0000256" key="4">
    <source>
        <dbReference type="ARBA" id="ARBA00023180"/>
    </source>
</evidence>
<feature type="region of interest" description="Disordered" evidence="6">
    <location>
        <begin position="375"/>
        <end position="394"/>
    </location>
</feature>
<evidence type="ECO:0000256" key="2">
    <source>
        <dbReference type="ARBA" id="ARBA00008061"/>
    </source>
</evidence>
<evidence type="ECO:0000313" key="8">
    <source>
        <dbReference type="EMBL" id="JAT19433.1"/>
    </source>
</evidence>
<dbReference type="FunFam" id="3.90.400.10:FF:000001">
    <property type="entry name" value="Maltase A3, isoform A"/>
    <property type="match status" value="1"/>
</dbReference>
<reference evidence="8" key="1">
    <citation type="submission" date="2015-11" db="EMBL/GenBank/DDBJ databases">
        <title>De novo transcriptome assembly of four potential Pierce s Disease insect vectors from Arizona vineyards.</title>
        <authorList>
            <person name="Tassone E.E."/>
        </authorList>
    </citation>
    <scope>NUCLEOTIDE SEQUENCE</scope>
</reference>
<evidence type="ECO:0000256" key="3">
    <source>
        <dbReference type="ARBA" id="ARBA00012741"/>
    </source>
</evidence>
<dbReference type="CDD" id="cd11328">
    <property type="entry name" value="AmyAc_maltase"/>
    <property type="match status" value="1"/>
</dbReference>
<comment type="similarity">
    <text evidence="2">Belongs to the glycosyl hydrolase 13 family.</text>
</comment>
<protein>
    <recommendedName>
        <fullName evidence="3">alpha-glucosidase</fullName>
        <ecNumber evidence="3">3.2.1.20</ecNumber>
    </recommendedName>
</protein>
<sequence>QVYPRSFKDSDGDGIGDLRGITQVADYFTEIGVDAIWLSPINKSPMADMGYDISNYTEIDPLFGTMDDFDALVTKLRQIDVKLVLDFVPNHSSNEHPWFNNSVNRVSGYEDFYVWENGTTLPNGTHVPPNNWISVFSGSAWEWNEQRNQFYLHKFLVQQPDLNYRDEAVKGNMTAVIQFWLDKGVDGFRMDAVQQIYEDEAFPDESPVNGTNGDTYNTQQHNYEMNQPETYTLLREWADVVYRKVQQDGRPKAIFLEVYDTIPTTMKYYANGTENLEFPFNFQLLTQGDQSTRPADLKKIIDEWMTSMPNGCVANWVVGNHDNGRVADRYGHEMIDSMNLLNGVLPGIKVVYYGDEIGMMDTFIRWDQTRDASGLKLGPDHYQEGSRDPERTPMQWDNTTSSGFSTNNTPWLPVNPNYWLLNEAYEISAPASHLKVFQALARARKDPVLQRGDYNVYVPDNDTLIVLRSYNESYFALIINMGSGVRTYTSQDLHGYDINMTVVVASVNSGLTIGTNLQSGSLNVSLRPKASVLLRSGSTAASSRSTAASSRARLLTTSALLICSLLAFLFRSISVLRIE</sequence>
<name>A0A1B6L6T5_9HEMI</name>
<dbReference type="EMBL" id="GEBQ01020544">
    <property type="protein sequence ID" value="JAT19433.1"/>
    <property type="molecule type" value="Transcribed_RNA"/>
</dbReference>
<feature type="domain" description="Glycosyl hydrolase family 13 catalytic" evidence="7">
    <location>
        <begin position="1"/>
        <end position="391"/>
    </location>
</feature>
<accession>A0A1B6L6T5</accession>
<proteinExistence type="inferred from homology"/>
<dbReference type="Gene3D" id="3.90.400.10">
    <property type="entry name" value="Oligo-1,6-glucosidase, Domain 2"/>
    <property type="match status" value="1"/>
</dbReference>
<keyword evidence="5" id="KW-0378">Hydrolase</keyword>
<gene>
    <name evidence="8" type="ORF">g.33224</name>
</gene>
<keyword evidence="5" id="KW-0326">Glycosidase</keyword>
<dbReference type="PANTHER" id="PTHR10357:SF179">
    <property type="entry name" value="NEUTRAL AND BASIC AMINO ACID TRANSPORT PROTEIN RBAT"/>
    <property type="match status" value="1"/>
</dbReference>
<dbReference type="GO" id="GO:0004558">
    <property type="term" value="F:alpha-1,4-glucosidase activity"/>
    <property type="evidence" value="ECO:0007669"/>
    <property type="project" value="UniProtKB-EC"/>
</dbReference>
<dbReference type="AlphaFoldDB" id="A0A1B6L6T5"/>
<dbReference type="InterPro" id="IPR017853">
    <property type="entry name" value="GH"/>
</dbReference>
<evidence type="ECO:0000256" key="1">
    <source>
        <dbReference type="ARBA" id="ARBA00001657"/>
    </source>
</evidence>
<organism evidence="8">
    <name type="scientific">Graphocephala atropunctata</name>
    <dbReference type="NCBI Taxonomy" id="36148"/>
    <lineage>
        <taxon>Eukaryota</taxon>
        <taxon>Metazoa</taxon>
        <taxon>Ecdysozoa</taxon>
        <taxon>Arthropoda</taxon>
        <taxon>Hexapoda</taxon>
        <taxon>Insecta</taxon>
        <taxon>Pterygota</taxon>
        <taxon>Neoptera</taxon>
        <taxon>Paraneoptera</taxon>
        <taxon>Hemiptera</taxon>
        <taxon>Auchenorrhyncha</taxon>
        <taxon>Membracoidea</taxon>
        <taxon>Cicadellidae</taxon>
        <taxon>Cicadellinae</taxon>
        <taxon>Cicadellini</taxon>
        <taxon>Graphocephala</taxon>
    </lineage>
</organism>
<dbReference type="Gene3D" id="3.20.20.80">
    <property type="entry name" value="Glycosidases"/>
    <property type="match status" value="1"/>
</dbReference>
<keyword evidence="4" id="KW-0325">Glycoprotein</keyword>
<dbReference type="EC" id="3.2.1.20" evidence="3"/>